<sequence>MRTDGLTGLLSSILSTNHQPLMGCVFFPANIGYRNIACVWALRLARNRAWAVTLQIVSQFERRGPNQLRI</sequence>
<organism evidence="1 2">
    <name type="scientific">Tunturiibacter lichenicola</name>
    <dbReference type="NCBI Taxonomy" id="2051959"/>
    <lineage>
        <taxon>Bacteria</taxon>
        <taxon>Pseudomonadati</taxon>
        <taxon>Acidobacteriota</taxon>
        <taxon>Terriglobia</taxon>
        <taxon>Terriglobales</taxon>
        <taxon>Acidobacteriaceae</taxon>
        <taxon>Tunturiibacter</taxon>
    </lineage>
</organism>
<name>A0A7W8JC77_9BACT</name>
<accession>A0A7W8JC77</accession>
<evidence type="ECO:0000313" key="2">
    <source>
        <dbReference type="Proteomes" id="UP000569092"/>
    </source>
</evidence>
<evidence type="ECO:0000313" key="1">
    <source>
        <dbReference type="EMBL" id="MBB5346288.1"/>
    </source>
</evidence>
<protein>
    <submittedName>
        <fullName evidence="1">Uncharacterized protein</fullName>
    </submittedName>
</protein>
<gene>
    <name evidence="1" type="ORF">HDF10_004298</name>
</gene>
<proteinExistence type="predicted"/>
<dbReference type="EMBL" id="JACHDZ010000013">
    <property type="protein sequence ID" value="MBB5346288.1"/>
    <property type="molecule type" value="Genomic_DNA"/>
</dbReference>
<reference evidence="1 2" key="1">
    <citation type="submission" date="2020-08" db="EMBL/GenBank/DDBJ databases">
        <title>Genomic Encyclopedia of Type Strains, Phase IV (KMG-V): Genome sequencing to study the core and pangenomes of soil and plant-associated prokaryotes.</title>
        <authorList>
            <person name="Whitman W."/>
        </authorList>
    </citation>
    <scope>NUCLEOTIDE SEQUENCE [LARGE SCALE GENOMIC DNA]</scope>
    <source>
        <strain evidence="1 2">M8US30</strain>
    </source>
</reference>
<dbReference type="Proteomes" id="UP000569092">
    <property type="component" value="Unassembled WGS sequence"/>
</dbReference>
<comment type="caution">
    <text evidence="1">The sequence shown here is derived from an EMBL/GenBank/DDBJ whole genome shotgun (WGS) entry which is preliminary data.</text>
</comment>
<dbReference type="AlphaFoldDB" id="A0A7W8JC77"/>